<feature type="domain" description="Uracil-DNA glycosylase-like" evidence="1">
    <location>
        <begin position="30"/>
        <end position="170"/>
    </location>
</feature>
<sequence>MINKDLKCNYPCDDTNKDRIYPRINIDPKAIKMVMISEAPPTEHVNYFYQKLDGSFFQTTKTAFQDAGVEINSYDDLTAMGVYLTTAIKCSKINYLVSAQTIKECAKLLENELAQFPNIKVIMCMGDFAIKAINYIYKNKYKTAPIKPGSTYKTRKEEHVFNNIRFFPSYTQTGDSFNIEKSKREMIAEDLKKALEYVKD</sequence>
<dbReference type="InterPro" id="IPR005122">
    <property type="entry name" value="Uracil-DNA_glycosylase-like"/>
</dbReference>
<dbReference type="Gene3D" id="3.40.470.10">
    <property type="entry name" value="Uracil-DNA glycosylase-like domain"/>
    <property type="match status" value="1"/>
</dbReference>
<reference evidence="2 3" key="1">
    <citation type="journal article" date="2018" name="Environ. Microbiol.">
        <title>Novel energy conservation strategies and behaviour of Pelotomaculum schinkii driving syntrophic propionate catabolism.</title>
        <authorList>
            <person name="Hidalgo-Ahumada C.A.P."/>
            <person name="Nobu M.K."/>
            <person name="Narihiro T."/>
            <person name="Tamaki H."/>
            <person name="Liu W.T."/>
            <person name="Kamagata Y."/>
            <person name="Stams A.J.M."/>
            <person name="Imachi H."/>
            <person name="Sousa D.Z."/>
        </authorList>
    </citation>
    <scope>NUCLEOTIDE SEQUENCE [LARGE SCALE GENOMIC DNA]</scope>
    <source>
        <strain evidence="2 3">MGP</strain>
    </source>
</reference>
<dbReference type="AlphaFoldDB" id="A0A4Y7RNE6"/>
<accession>A0A4Y7RNE6</accession>
<gene>
    <name evidence="2" type="ORF">Pmgp_02818</name>
</gene>
<keyword evidence="3" id="KW-1185">Reference proteome</keyword>
<evidence type="ECO:0000313" key="2">
    <source>
        <dbReference type="EMBL" id="TEB09817.1"/>
    </source>
</evidence>
<proteinExistence type="predicted"/>
<dbReference type="InterPro" id="IPR036895">
    <property type="entry name" value="Uracil-DNA_glycosylase-like_sf"/>
</dbReference>
<dbReference type="SUPFAM" id="SSF52141">
    <property type="entry name" value="Uracil-DNA glycosylase-like"/>
    <property type="match status" value="1"/>
</dbReference>
<dbReference type="RefSeq" id="WP_205078039.1">
    <property type="nucleotide sequence ID" value="NZ_QFFZ01000037.1"/>
</dbReference>
<organism evidence="2 3">
    <name type="scientific">Pelotomaculum propionicicum</name>
    <dbReference type="NCBI Taxonomy" id="258475"/>
    <lineage>
        <taxon>Bacteria</taxon>
        <taxon>Bacillati</taxon>
        <taxon>Bacillota</taxon>
        <taxon>Clostridia</taxon>
        <taxon>Eubacteriales</taxon>
        <taxon>Desulfotomaculaceae</taxon>
        <taxon>Pelotomaculum</taxon>
    </lineage>
</organism>
<evidence type="ECO:0000259" key="1">
    <source>
        <dbReference type="Pfam" id="PF03167"/>
    </source>
</evidence>
<comment type="caution">
    <text evidence="2">The sequence shown here is derived from an EMBL/GenBank/DDBJ whole genome shotgun (WGS) entry which is preliminary data.</text>
</comment>
<dbReference type="Proteomes" id="UP000297597">
    <property type="component" value="Unassembled WGS sequence"/>
</dbReference>
<dbReference type="EMBL" id="QFFZ01000037">
    <property type="protein sequence ID" value="TEB09817.1"/>
    <property type="molecule type" value="Genomic_DNA"/>
</dbReference>
<protein>
    <recommendedName>
        <fullName evidence="1">Uracil-DNA glycosylase-like domain-containing protein</fullName>
    </recommendedName>
</protein>
<name>A0A4Y7RNE6_9FIRM</name>
<evidence type="ECO:0000313" key="3">
    <source>
        <dbReference type="Proteomes" id="UP000297597"/>
    </source>
</evidence>
<dbReference type="Pfam" id="PF03167">
    <property type="entry name" value="UDG"/>
    <property type="match status" value="1"/>
</dbReference>